<dbReference type="GeneID" id="6017503"/>
<organism evidence="4 5">
    <name type="scientific">Coprinopsis cinerea (strain Okayama-7 / 130 / ATCC MYA-4618 / FGSC 9003)</name>
    <name type="common">Inky cap fungus</name>
    <name type="synonym">Hormographiella aspergillata</name>
    <dbReference type="NCBI Taxonomy" id="240176"/>
    <lineage>
        <taxon>Eukaryota</taxon>
        <taxon>Fungi</taxon>
        <taxon>Dikarya</taxon>
        <taxon>Basidiomycota</taxon>
        <taxon>Agaricomycotina</taxon>
        <taxon>Agaricomycetes</taxon>
        <taxon>Agaricomycetidae</taxon>
        <taxon>Agaricales</taxon>
        <taxon>Agaricineae</taxon>
        <taxon>Psathyrellaceae</taxon>
        <taxon>Coprinopsis</taxon>
    </lineage>
</organism>
<dbReference type="Proteomes" id="UP000001861">
    <property type="component" value="Unassembled WGS sequence"/>
</dbReference>
<sequence length="588" mass="63453">MAAASENPPPFAPHVVELESIEDGKITNVAVYSGRAEVTRLFRFAVKEGQNQIHISGLPNVMDQDSLRVEGRGAGTIQEVSVAYIESTTKPTTSPKLKELLREKEILEQDSYRATQTLKALEAYIKTLVSSSTPSSKLKEVLADYNANTKEVQIEAMSINDKIEAVEEALKGERAKLEGKKRDAKLNMKASVGIFVEKAGDVEIALVYAVMDASWQAKYDIRVDTQTKEKTVALVYKGSITQNTGEDWSDVTLVLETATPTFDKSVPQLWPWTISVDRGLPPPQPVMLKSSSFARTLAFSPPPPGAMAMAAAPLPEMDVRRAEVSSNSGSVSATFTVPGKMTIPSDNASHSVTITQLNLEAKMTWVSVPKKDTKVHLSAKIKNSSEFLLLDGPASVYVDGSFISRSFVPSVSPDESFDCPLGLDPAIKVTYHPQTKKVSKSGLINKSDVYLFTQRITVHNTKNIDVETVKVIDQIHVSEDATIAVKLISPALQLPSVENGSVKSGKGNRASITESGSGTVRIPAPVKVASGVTAKWDDGGEDEESVDAASLGKDGKLNFICSLPPQGKTNLTLQWEVSAPVKTKISGL</sequence>
<dbReference type="EMBL" id="AACS02000008">
    <property type="protein sequence ID" value="EAU80901.1"/>
    <property type="molecule type" value="Genomic_DNA"/>
</dbReference>
<dbReference type="InterPro" id="IPR025554">
    <property type="entry name" value="DUF4140"/>
</dbReference>
<evidence type="ECO:0000256" key="1">
    <source>
        <dbReference type="SAM" id="Coils"/>
    </source>
</evidence>
<dbReference type="KEGG" id="cci:CC1G_03077"/>
<dbReference type="NCBIfam" id="TIGR02231">
    <property type="entry name" value="mucoidy inhibitor MuiA family protein"/>
    <property type="match status" value="1"/>
</dbReference>
<dbReference type="AlphaFoldDB" id="A8PEU6"/>
<dbReference type="PANTHER" id="PTHR31005:SF8">
    <property type="entry name" value="DUF4139 DOMAIN-CONTAINING PROTEIN"/>
    <property type="match status" value="1"/>
</dbReference>
<feature type="domain" description="DUF4140" evidence="3">
    <location>
        <begin position="29"/>
        <end position="128"/>
    </location>
</feature>
<dbReference type="InterPro" id="IPR011935">
    <property type="entry name" value="CHP02231"/>
</dbReference>
<dbReference type="InterPro" id="IPR037291">
    <property type="entry name" value="DUF4139"/>
</dbReference>
<dbReference type="Pfam" id="PF13600">
    <property type="entry name" value="DUF4140"/>
    <property type="match status" value="1"/>
</dbReference>
<reference evidence="4 5" key="1">
    <citation type="journal article" date="2010" name="Proc. Natl. Acad. Sci. U.S.A.">
        <title>Insights into evolution of multicellular fungi from the assembled chromosomes of the mushroom Coprinopsis cinerea (Coprinus cinereus).</title>
        <authorList>
            <person name="Stajich J.E."/>
            <person name="Wilke S.K."/>
            <person name="Ahren D."/>
            <person name="Au C.H."/>
            <person name="Birren B.W."/>
            <person name="Borodovsky M."/>
            <person name="Burns C."/>
            <person name="Canback B."/>
            <person name="Casselton L.A."/>
            <person name="Cheng C.K."/>
            <person name="Deng J."/>
            <person name="Dietrich F.S."/>
            <person name="Fargo D.C."/>
            <person name="Farman M.L."/>
            <person name="Gathman A.C."/>
            <person name="Goldberg J."/>
            <person name="Guigo R."/>
            <person name="Hoegger P.J."/>
            <person name="Hooker J.B."/>
            <person name="Huggins A."/>
            <person name="James T.Y."/>
            <person name="Kamada T."/>
            <person name="Kilaru S."/>
            <person name="Kodira C."/>
            <person name="Kues U."/>
            <person name="Kupfer D."/>
            <person name="Kwan H.S."/>
            <person name="Lomsadze A."/>
            <person name="Li W."/>
            <person name="Lilly W.W."/>
            <person name="Ma L.J."/>
            <person name="Mackey A.J."/>
            <person name="Manning G."/>
            <person name="Martin F."/>
            <person name="Muraguchi H."/>
            <person name="Natvig D.O."/>
            <person name="Palmerini H."/>
            <person name="Ramesh M.A."/>
            <person name="Rehmeyer C.J."/>
            <person name="Roe B.A."/>
            <person name="Shenoy N."/>
            <person name="Stanke M."/>
            <person name="Ter-Hovhannisyan V."/>
            <person name="Tunlid A."/>
            <person name="Velagapudi R."/>
            <person name="Vision T.J."/>
            <person name="Zeng Q."/>
            <person name="Zolan M.E."/>
            <person name="Pukkila P.J."/>
        </authorList>
    </citation>
    <scope>NUCLEOTIDE SEQUENCE [LARGE SCALE GENOMIC DNA]</scope>
    <source>
        <strain evidence="5">Okayama-7 / 130 / ATCC MYA-4618 / FGSC 9003</strain>
    </source>
</reference>
<dbReference type="OrthoDB" id="10068793at2759"/>
<feature type="domain" description="DUF4139" evidence="2">
    <location>
        <begin position="205"/>
        <end position="580"/>
    </location>
</feature>
<dbReference type="PANTHER" id="PTHR31005">
    <property type="entry name" value="DUF4139 DOMAIN-CONTAINING PROTEIN"/>
    <property type="match status" value="1"/>
</dbReference>
<dbReference type="RefSeq" id="XP_001840848.1">
    <property type="nucleotide sequence ID" value="XM_001840796.2"/>
</dbReference>
<evidence type="ECO:0000313" key="4">
    <source>
        <dbReference type="EMBL" id="EAU80901.1"/>
    </source>
</evidence>
<feature type="coiled-coil region" evidence="1">
    <location>
        <begin position="156"/>
        <end position="187"/>
    </location>
</feature>
<dbReference type="InParanoid" id="A8PEU6"/>
<accession>A8PEU6</accession>
<keyword evidence="5" id="KW-1185">Reference proteome</keyword>
<dbReference type="VEuPathDB" id="FungiDB:CC1G_03077"/>
<evidence type="ECO:0000313" key="5">
    <source>
        <dbReference type="Proteomes" id="UP000001861"/>
    </source>
</evidence>
<name>A8PEU6_COPC7</name>
<evidence type="ECO:0000259" key="3">
    <source>
        <dbReference type="Pfam" id="PF13600"/>
    </source>
</evidence>
<evidence type="ECO:0000259" key="2">
    <source>
        <dbReference type="Pfam" id="PF13598"/>
    </source>
</evidence>
<dbReference type="Pfam" id="PF13598">
    <property type="entry name" value="DUF4139"/>
    <property type="match status" value="1"/>
</dbReference>
<comment type="caution">
    <text evidence="4">The sequence shown here is derived from an EMBL/GenBank/DDBJ whole genome shotgun (WGS) entry which is preliminary data.</text>
</comment>
<proteinExistence type="predicted"/>
<keyword evidence="1" id="KW-0175">Coiled coil</keyword>
<protein>
    <submittedName>
        <fullName evidence="4">Mucoidy inhibitor A</fullName>
    </submittedName>
</protein>
<gene>
    <name evidence="4" type="ORF">CC1G_03077</name>
</gene>
<dbReference type="OMA" id="IANQHTH"/>
<dbReference type="eggNOG" id="ENOG502QWQ0">
    <property type="taxonomic scope" value="Eukaryota"/>
</dbReference>